<dbReference type="GO" id="GO:0003677">
    <property type="term" value="F:DNA binding"/>
    <property type="evidence" value="ECO:0007669"/>
    <property type="project" value="UniProtKB-KW"/>
</dbReference>
<dbReference type="InterPro" id="IPR010095">
    <property type="entry name" value="Cas12f1-like_TNB"/>
</dbReference>
<keyword evidence="1" id="KW-0238">DNA-binding</keyword>
<evidence type="ECO:0000259" key="3">
    <source>
        <dbReference type="Pfam" id="PF07282"/>
    </source>
</evidence>
<evidence type="ECO:0000313" key="4">
    <source>
        <dbReference type="EMBL" id="AIW55102.1"/>
    </source>
</evidence>
<sequence>MPISKRSLKARNKRIKASRKTTRNRRKTQVCRVFTCKVDYGKLTEKQRNALTELFRDAKRLYNDCVLADSVFDYAIPKSVTVRMPDGSFENRDLNRIGAQSAQGVVQQAKDNIRGLKALKEHGHKVGALKPVKHVDCIPLKQAGRTYRLNGSYIKVEKIPGMMHLTGTRRLESWEVGPAKLLRRATGYYIAFSCFKDKAEYEKSRPAKPAPLIPIGGIDAGLKADITESDGTTTIRHYPDSAKARYWARRMSKRDKADKGWWKANRQYRMEMDRLKARRKHAAIAERQRLEAKYATIVIQDEQYAQWRKRKGWFKAGRILQGGILGRLYALLKPLPQVIVLDKWQPTTAWCRNCGRRTPTPLKKRTYTCAYCGVREDRDQHAALNMIALKDMPLTHEELRRPRDIPIGPYGLTA</sequence>
<feature type="domain" description="Cas12f1-like TNB" evidence="3">
    <location>
        <begin position="337"/>
        <end position="386"/>
    </location>
</feature>
<accession>A0A0A0V142</accession>
<reference evidence="4" key="1">
    <citation type="journal article" date="2015" name="Appl. Environ. Microbiol.">
        <title>Discovery of a conjugative megaplasmid in Bifidobacterium breve.</title>
        <authorList>
            <person name="Bottacini F."/>
            <person name="O'Connell Motherway M."/>
            <person name="Casey E."/>
            <person name="McDonnell B."/>
            <person name="Mahony J."/>
            <person name="Ventura M."/>
            <person name="van Sinderen D."/>
        </authorList>
    </citation>
    <scope>NUCLEOTIDE SEQUENCE</scope>
    <source>
        <strain evidence="4">JCM 7017</strain>
        <plasmid evidence="4">megaplasmid pMP7017</plasmid>
    </source>
</reference>
<protein>
    <submittedName>
        <fullName evidence="4">Transposase</fullName>
    </submittedName>
</protein>
<evidence type="ECO:0000256" key="1">
    <source>
        <dbReference type="ARBA" id="ARBA00023125"/>
    </source>
</evidence>
<organism evidence="4">
    <name type="scientific">Bifidobacterium breve</name>
    <dbReference type="NCBI Taxonomy" id="1685"/>
    <lineage>
        <taxon>Bacteria</taxon>
        <taxon>Bacillati</taxon>
        <taxon>Actinomycetota</taxon>
        <taxon>Actinomycetes</taxon>
        <taxon>Bifidobacteriales</taxon>
        <taxon>Bifidobacteriaceae</taxon>
        <taxon>Bifidobacterium</taxon>
    </lineage>
</organism>
<feature type="region of interest" description="Disordered" evidence="2">
    <location>
        <begin position="1"/>
        <end position="26"/>
    </location>
</feature>
<dbReference type="Pfam" id="PF07282">
    <property type="entry name" value="Cas12f1-like_TNB"/>
    <property type="match status" value="1"/>
</dbReference>
<name>A0A0A0V142_BIFBR</name>
<dbReference type="AlphaFoldDB" id="A0A0A0V142"/>
<proteinExistence type="predicted"/>
<dbReference type="RefSeq" id="WP_052791094.1">
    <property type="nucleotide sequence ID" value="NZ_JAWWYB010000005.1"/>
</dbReference>
<gene>
    <name evidence="4" type="ORF">B7017_p0049</name>
</gene>
<dbReference type="EMBL" id="KM406416">
    <property type="protein sequence ID" value="AIW55102.1"/>
    <property type="molecule type" value="Genomic_DNA"/>
</dbReference>
<evidence type="ECO:0000256" key="2">
    <source>
        <dbReference type="SAM" id="MobiDB-lite"/>
    </source>
</evidence>
<geneLocation type="plasmid" evidence="4">
    <name>megaplasmid pMP7017</name>
</geneLocation>
<keyword evidence="4" id="KW-0614">Plasmid</keyword>